<feature type="transmembrane region" description="Helical" evidence="2">
    <location>
        <begin position="74"/>
        <end position="95"/>
    </location>
</feature>
<sequence length="140" mass="15466">MDKDNTAINGTQDLGSMKKELEEIKAEKMRRELEDIKKERMRRELEEIRSEKARNTKGYVKPDTGLQKASSLSILNVIFASLSLILSGYILGIMYGFDIVENANGFLTGLSLPAIGEILLLILVAVLILLGAGLITISKK</sequence>
<accession>A0AAP2W4R3</accession>
<protein>
    <submittedName>
        <fullName evidence="3">Uncharacterized protein</fullName>
    </submittedName>
</protein>
<proteinExistence type="predicted"/>
<dbReference type="Proteomes" id="UP001320159">
    <property type="component" value="Unassembled WGS sequence"/>
</dbReference>
<organism evidence="3 4">
    <name type="scientific">Methanooceanicella nereidis</name>
    <dbReference type="NCBI Taxonomy" id="2052831"/>
    <lineage>
        <taxon>Archaea</taxon>
        <taxon>Methanobacteriati</taxon>
        <taxon>Methanobacteriota</taxon>
        <taxon>Stenosarchaea group</taxon>
        <taxon>Methanomicrobia</taxon>
        <taxon>Methanocellales</taxon>
        <taxon>Methanocellaceae</taxon>
        <taxon>Methanooceanicella</taxon>
    </lineage>
</organism>
<reference evidence="3 4" key="1">
    <citation type="submission" date="2017-11" db="EMBL/GenBank/DDBJ databases">
        <title>Isolation and Characterization of Family Methanocellaceae Species from Potential Methane Hydrate Area Offshore Southwestern Taiwan.</title>
        <authorList>
            <person name="Zhang W.-L."/>
            <person name="Chen W.-C."/>
            <person name="Lai M.-C."/>
            <person name="Chen S.-C."/>
        </authorList>
    </citation>
    <scope>NUCLEOTIDE SEQUENCE [LARGE SCALE GENOMIC DNA]</scope>
    <source>
        <strain evidence="3 4">CWC-04</strain>
    </source>
</reference>
<evidence type="ECO:0000313" key="3">
    <source>
        <dbReference type="EMBL" id="MCD1293608.1"/>
    </source>
</evidence>
<evidence type="ECO:0000256" key="2">
    <source>
        <dbReference type="SAM" id="Phobius"/>
    </source>
</evidence>
<dbReference type="RefSeq" id="WP_230739651.1">
    <property type="nucleotide sequence ID" value="NZ_PGCK01000001.1"/>
</dbReference>
<keyword evidence="1" id="KW-0175">Coiled coil</keyword>
<keyword evidence="4" id="KW-1185">Reference proteome</keyword>
<keyword evidence="2" id="KW-1133">Transmembrane helix</keyword>
<comment type="caution">
    <text evidence="3">The sequence shown here is derived from an EMBL/GenBank/DDBJ whole genome shotgun (WGS) entry which is preliminary data.</text>
</comment>
<feature type="coiled-coil region" evidence="1">
    <location>
        <begin position="14"/>
        <end position="51"/>
    </location>
</feature>
<feature type="transmembrane region" description="Helical" evidence="2">
    <location>
        <begin position="115"/>
        <end position="137"/>
    </location>
</feature>
<keyword evidence="2" id="KW-0812">Transmembrane</keyword>
<name>A0AAP2W4R3_9EURY</name>
<evidence type="ECO:0000313" key="4">
    <source>
        <dbReference type="Proteomes" id="UP001320159"/>
    </source>
</evidence>
<gene>
    <name evidence="3" type="ORF">CUJ83_01170</name>
</gene>
<dbReference type="AlphaFoldDB" id="A0AAP2W4R3"/>
<keyword evidence="2" id="KW-0472">Membrane</keyword>
<dbReference type="EMBL" id="PGCK01000001">
    <property type="protein sequence ID" value="MCD1293608.1"/>
    <property type="molecule type" value="Genomic_DNA"/>
</dbReference>
<evidence type="ECO:0000256" key="1">
    <source>
        <dbReference type="SAM" id="Coils"/>
    </source>
</evidence>